<feature type="domain" description="Response regulatory" evidence="8">
    <location>
        <begin position="6"/>
        <end position="120"/>
    </location>
</feature>
<protein>
    <submittedName>
        <fullName evidence="10">Response regulators consisting of a CheY-like receiver domain and a winged-helix DNA-binding domain</fullName>
    </submittedName>
</protein>
<feature type="modified residue" description="4-aspartylphosphate" evidence="6">
    <location>
        <position position="55"/>
    </location>
</feature>
<dbReference type="InterPro" id="IPR036388">
    <property type="entry name" value="WH-like_DNA-bd_sf"/>
</dbReference>
<evidence type="ECO:0000256" key="6">
    <source>
        <dbReference type="PROSITE-ProRule" id="PRU00169"/>
    </source>
</evidence>
<dbReference type="Pfam" id="PF00072">
    <property type="entry name" value="Response_reg"/>
    <property type="match status" value="1"/>
</dbReference>
<dbReference type="CDD" id="cd17574">
    <property type="entry name" value="REC_OmpR"/>
    <property type="match status" value="1"/>
</dbReference>
<gene>
    <name evidence="10" type="ORF">LARV_01455</name>
</gene>
<dbReference type="InterPro" id="IPR001867">
    <property type="entry name" value="OmpR/PhoB-type_DNA-bd"/>
</dbReference>
<keyword evidence="11" id="KW-1185">Reference proteome</keyword>
<feature type="domain" description="OmpR/PhoB-type" evidence="9">
    <location>
        <begin position="132"/>
        <end position="231"/>
    </location>
</feature>
<dbReference type="PROSITE" id="PS51755">
    <property type="entry name" value="OMPR_PHOB"/>
    <property type="match status" value="1"/>
</dbReference>
<keyword evidence="5" id="KW-0804">Transcription</keyword>
<dbReference type="GO" id="GO:0006355">
    <property type="term" value="P:regulation of DNA-templated transcription"/>
    <property type="evidence" value="ECO:0007669"/>
    <property type="project" value="InterPro"/>
</dbReference>
<dbReference type="InterPro" id="IPR039420">
    <property type="entry name" value="WalR-like"/>
</dbReference>
<organism evidence="10">
    <name type="scientific">Longilinea arvoryzae</name>
    <dbReference type="NCBI Taxonomy" id="360412"/>
    <lineage>
        <taxon>Bacteria</taxon>
        <taxon>Bacillati</taxon>
        <taxon>Chloroflexota</taxon>
        <taxon>Anaerolineae</taxon>
        <taxon>Anaerolineales</taxon>
        <taxon>Anaerolineaceae</taxon>
        <taxon>Longilinea</taxon>
    </lineage>
</organism>
<evidence type="ECO:0000256" key="1">
    <source>
        <dbReference type="ARBA" id="ARBA00022553"/>
    </source>
</evidence>
<dbReference type="Gene3D" id="1.10.10.10">
    <property type="entry name" value="Winged helix-like DNA-binding domain superfamily/Winged helix DNA-binding domain"/>
    <property type="match status" value="1"/>
</dbReference>
<dbReference type="InterPro" id="IPR001789">
    <property type="entry name" value="Sig_transdc_resp-reg_receiver"/>
</dbReference>
<dbReference type="InterPro" id="IPR011006">
    <property type="entry name" value="CheY-like_superfamily"/>
</dbReference>
<dbReference type="OrthoDB" id="9790454at2"/>
<evidence type="ECO:0000259" key="8">
    <source>
        <dbReference type="PROSITE" id="PS50110"/>
    </source>
</evidence>
<feature type="DNA-binding region" description="OmpR/PhoB-type" evidence="7">
    <location>
        <begin position="132"/>
        <end position="231"/>
    </location>
</feature>
<evidence type="ECO:0000256" key="5">
    <source>
        <dbReference type="ARBA" id="ARBA00023163"/>
    </source>
</evidence>
<dbReference type="PROSITE" id="PS50110">
    <property type="entry name" value="RESPONSE_REGULATORY"/>
    <property type="match status" value="1"/>
</dbReference>
<evidence type="ECO:0000259" key="9">
    <source>
        <dbReference type="PROSITE" id="PS51755"/>
    </source>
</evidence>
<dbReference type="GO" id="GO:0005829">
    <property type="term" value="C:cytosol"/>
    <property type="evidence" value="ECO:0007669"/>
    <property type="project" value="TreeGrafter"/>
</dbReference>
<evidence type="ECO:0000256" key="7">
    <source>
        <dbReference type="PROSITE-ProRule" id="PRU01091"/>
    </source>
</evidence>
<evidence type="ECO:0000256" key="2">
    <source>
        <dbReference type="ARBA" id="ARBA00023012"/>
    </source>
</evidence>
<accession>A0A0S7BFF2</accession>
<evidence type="ECO:0000313" key="11">
    <source>
        <dbReference type="Proteomes" id="UP000055060"/>
    </source>
</evidence>
<proteinExistence type="predicted"/>
<dbReference type="SUPFAM" id="SSF52172">
    <property type="entry name" value="CheY-like"/>
    <property type="match status" value="1"/>
</dbReference>
<reference evidence="10" key="1">
    <citation type="submission" date="2015-07" db="EMBL/GenBank/DDBJ databases">
        <title>Draft Genome Sequences of Anaerolinea thermolimosa IMO-1, Bellilinea caldifistulae GOMI-1, Leptolinea tardivitalis YMTK-2, Levilinea saccharolytica KIBI-1,Longilinea arvoryzae KOME-1, Previously Described as Members of the Anaerolineaceae (Chloroflexi).</title>
        <authorList>
            <person name="Sekiguchi Y."/>
            <person name="Ohashi A."/>
            <person name="Matsuura N."/>
            <person name="Tourlousse M.D."/>
        </authorList>
    </citation>
    <scope>NUCLEOTIDE SEQUENCE [LARGE SCALE GENOMIC DNA]</scope>
    <source>
        <strain evidence="10">KOME-1</strain>
    </source>
</reference>
<keyword evidence="3" id="KW-0805">Transcription regulation</keyword>
<evidence type="ECO:0000313" key="10">
    <source>
        <dbReference type="EMBL" id="GAP13700.1"/>
    </source>
</evidence>
<keyword evidence="1 6" id="KW-0597">Phosphoprotein</keyword>
<dbReference type="Gene3D" id="6.10.250.690">
    <property type="match status" value="1"/>
</dbReference>
<evidence type="ECO:0000256" key="4">
    <source>
        <dbReference type="ARBA" id="ARBA00023125"/>
    </source>
</evidence>
<dbReference type="AlphaFoldDB" id="A0A0S7BFF2"/>
<dbReference type="EMBL" id="DF967972">
    <property type="protein sequence ID" value="GAP13700.1"/>
    <property type="molecule type" value="Genomic_DNA"/>
</dbReference>
<dbReference type="RefSeq" id="WP_075073021.1">
    <property type="nucleotide sequence ID" value="NZ_DF967972.1"/>
</dbReference>
<name>A0A0S7BFF2_9CHLR</name>
<keyword evidence="2" id="KW-0902">Two-component regulatory system</keyword>
<dbReference type="SMART" id="SM00862">
    <property type="entry name" value="Trans_reg_C"/>
    <property type="match status" value="1"/>
</dbReference>
<dbReference type="PANTHER" id="PTHR48111">
    <property type="entry name" value="REGULATOR OF RPOS"/>
    <property type="match status" value="1"/>
</dbReference>
<dbReference type="STRING" id="360412.LARV_01455"/>
<dbReference type="Pfam" id="PF00486">
    <property type="entry name" value="Trans_reg_C"/>
    <property type="match status" value="1"/>
</dbReference>
<dbReference type="Proteomes" id="UP000055060">
    <property type="component" value="Unassembled WGS sequence"/>
</dbReference>
<dbReference type="GO" id="GO:0032993">
    <property type="term" value="C:protein-DNA complex"/>
    <property type="evidence" value="ECO:0007669"/>
    <property type="project" value="TreeGrafter"/>
</dbReference>
<dbReference type="CDD" id="cd00383">
    <property type="entry name" value="trans_reg_C"/>
    <property type="match status" value="1"/>
</dbReference>
<evidence type="ECO:0000256" key="3">
    <source>
        <dbReference type="ARBA" id="ARBA00023015"/>
    </source>
</evidence>
<sequence>MNNPGRILIVDDERKLVRLLCNVFTSTGFKVLTCLSPEQAAGQVALEQPDLIILDIMFPGSMDGYAICREIREFSSVPIIMLTAKVRDADKISGFDAGADDYVTKPFNSKELVARVRALLKRAQVTQPAEGLTDLHLGRLRIQPANHRVSVDGAEVHLTPIEFNLLIKLAQHHDQVMTHEQLLTSVWGQDYANDTEYLRAFIYNLRKKIEIDPSHPNLIIRCPGVGYSLVTPREE</sequence>
<dbReference type="GO" id="GO:0000976">
    <property type="term" value="F:transcription cis-regulatory region binding"/>
    <property type="evidence" value="ECO:0007669"/>
    <property type="project" value="TreeGrafter"/>
</dbReference>
<dbReference type="GO" id="GO:0000156">
    <property type="term" value="F:phosphorelay response regulator activity"/>
    <property type="evidence" value="ECO:0007669"/>
    <property type="project" value="TreeGrafter"/>
</dbReference>
<dbReference type="PANTHER" id="PTHR48111:SF1">
    <property type="entry name" value="TWO-COMPONENT RESPONSE REGULATOR ORR33"/>
    <property type="match status" value="1"/>
</dbReference>
<dbReference type="SMART" id="SM00448">
    <property type="entry name" value="REC"/>
    <property type="match status" value="1"/>
</dbReference>
<keyword evidence="4 7" id="KW-0238">DNA-binding</keyword>
<dbReference type="Gene3D" id="3.40.50.2300">
    <property type="match status" value="1"/>
</dbReference>